<dbReference type="Proteomes" id="UP000681967">
    <property type="component" value="Unassembled WGS sequence"/>
</dbReference>
<dbReference type="EMBL" id="CAJOBJ010368759">
    <property type="protein sequence ID" value="CAF5222397.1"/>
    <property type="molecule type" value="Genomic_DNA"/>
</dbReference>
<keyword evidence="4" id="KW-0472">Membrane</keyword>
<gene>
    <name evidence="6" type="ORF">BYL167_LOCUS73817</name>
    <name evidence="7" type="ORF">GIL414_LOCUS85049</name>
</gene>
<evidence type="ECO:0000256" key="4">
    <source>
        <dbReference type="ARBA" id="ARBA00023136"/>
    </source>
</evidence>
<dbReference type="PANTHER" id="PTHR22950">
    <property type="entry name" value="AMINO ACID TRANSPORTER"/>
    <property type="match status" value="1"/>
</dbReference>
<name>A0A8S3JRF4_9BILA</name>
<evidence type="ECO:0000256" key="1">
    <source>
        <dbReference type="ARBA" id="ARBA00004141"/>
    </source>
</evidence>
<comment type="caution">
    <text evidence="7">The sequence shown here is derived from an EMBL/GenBank/DDBJ whole genome shotgun (WGS) entry which is preliminary data.</text>
</comment>
<reference evidence="7" key="1">
    <citation type="submission" date="2021-02" db="EMBL/GenBank/DDBJ databases">
        <authorList>
            <person name="Nowell W R."/>
        </authorList>
    </citation>
    <scope>NUCLEOTIDE SEQUENCE</scope>
</reference>
<dbReference type="Proteomes" id="UP000681720">
    <property type="component" value="Unassembled WGS sequence"/>
</dbReference>
<protein>
    <recommendedName>
        <fullName evidence="5">Amino acid transporter transmembrane domain-containing protein</fullName>
    </recommendedName>
</protein>
<dbReference type="AlphaFoldDB" id="A0A8S3JRF4"/>
<comment type="subcellular location">
    <subcellularLocation>
        <location evidence="1">Membrane</location>
        <topology evidence="1">Multi-pass membrane protein</topology>
    </subcellularLocation>
</comment>
<dbReference type="EMBL" id="CAJOBH010263027">
    <property type="protein sequence ID" value="CAF5157778.1"/>
    <property type="molecule type" value="Genomic_DNA"/>
</dbReference>
<proteinExistence type="predicted"/>
<organism evidence="7 8">
    <name type="scientific">Rotaria magnacalcarata</name>
    <dbReference type="NCBI Taxonomy" id="392030"/>
    <lineage>
        <taxon>Eukaryota</taxon>
        <taxon>Metazoa</taxon>
        <taxon>Spiralia</taxon>
        <taxon>Gnathifera</taxon>
        <taxon>Rotifera</taxon>
        <taxon>Eurotatoria</taxon>
        <taxon>Bdelloidea</taxon>
        <taxon>Philodinida</taxon>
        <taxon>Philodinidae</taxon>
        <taxon>Rotaria</taxon>
    </lineage>
</organism>
<feature type="domain" description="Amino acid transporter transmembrane" evidence="5">
    <location>
        <begin position="10"/>
        <end position="57"/>
    </location>
</feature>
<evidence type="ECO:0000313" key="8">
    <source>
        <dbReference type="Proteomes" id="UP000681720"/>
    </source>
</evidence>
<evidence type="ECO:0000313" key="7">
    <source>
        <dbReference type="EMBL" id="CAF5222397.1"/>
    </source>
</evidence>
<keyword evidence="2" id="KW-0812">Transmembrane</keyword>
<evidence type="ECO:0000259" key="5">
    <source>
        <dbReference type="Pfam" id="PF01490"/>
    </source>
</evidence>
<evidence type="ECO:0000256" key="2">
    <source>
        <dbReference type="ARBA" id="ARBA00022692"/>
    </source>
</evidence>
<dbReference type="GO" id="GO:0015179">
    <property type="term" value="F:L-amino acid transmembrane transporter activity"/>
    <property type="evidence" value="ECO:0007669"/>
    <property type="project" value="TreeGrafter"/>
</dbReference>
<dbReference type="Pfam" id="PF01490">
    <property type="entry name" value="Aa_trans"/>
    <property type="match status" value="1"/>
</dbReference>
<keyword evidence="3" id="KW-1133">Transmembrane helix</keyword>
<accession>A0A8S3JRF4</accession>
<dbReference type="InterPro" id="IPR013057">
    <property type="entry name" value="AA_transpt_TM"/>
</dbReference>
<dbReference type="GO" id="GO:0016020">
    <property type="term" value="C:membrane"/>
    <property type="evidence" value="ECO:0007669"/>
    <property type="project" value="UniProtKB-SubCell"/>
</dbReference>
<feature type="non-terminal residue" evidence="7">
    <location>
        <position position="1"/>
    </location>
</feature>
<evidence type="ECO:0000313" key="6">
    <source>
        <dbReference type="EMBL" id="CAF5157778.1"/>
    </source>
</evidence>
<sequence length="109" mass="11907">VSLAGDLTEHRTTNTETLMHLLKGNVGAGILALPYALSKAGLVFGSIAFWIMGGCNDTLLNASIIAITSRSKCDFGDIMRYTLETCRWRFAQHYAKLGKFVIDGFDCSN</sequence>
<evidence type="ECO:0000256" key="3">
    <source>
        <dbReference type="ARBA" id="ARBA00022989"/>
    </source>
</evidence>